<dbReference type="AlphaFoldDB" id="A0A9D1CQ16"/>
<protein>
    <submittedName>
        <fullName evidence="1">Bifunctional (P)ppGpp synthetase/guanosine-3',5'-bis(Diphosphate) 3'-pyrophosphohydrolase</fullName>
    </submittedName>
</protein>
<dbReference type="InterPro" id="IPR052194">
    <property type="entry name" value="MESH1"/>
</dbReference>
<dbReference type="GO" id="GO:0008893">
    <property type="term" value="F:guanosine-3',5'-bis(diphosphate) 3'-diphosphatase activity"/>
    <property type="evidence" value="ECO:0007669"/>
    <property type="project" value="TreeGrafter"/>
</dbReference>
<comment type="caution">
    <text evidence="1">The sequence shown here is derived from an EMBL/GenBank/DDBJ whole genome shotgun (WGS) entry which is preliminary data.</text>
</comment>
<reference evidence="1" key="2">
    <citation type="journal article" date="2021" name="PeerJ">
        <title>Extensive microbial diversity within the chicken gut microbiome revealed by metagenomics and culture.</title>
        <authorList>
            <person name="Gilroy R."/>
            <person name="Ravi A."/>
            <person name="Getino M."/>
            <person name="Pursley I."/>
            <person name="Horton D.L."/>
            <person name="Alikhan N.F."/>
            <person name="Baker D."/>
            <person name="Gharbi K."/>
            <person name="Hall N."/>
            <person name="Watson M."/>
            <person name="Adriaenssens E.M."/>
            <person name="Foster-Nyarko E."/>
            <person name="Jarju S."/>
            <person name="Secka A."/>
            <person name="Antonio M."/>
            <person name="Oren A."/>
            <person name="Chaudhuri R.R."/>
            <person name="La Ragione R."/>
            <person name="Hildebrand F."/>
            <person name="Pallen M.J."/>
        </authorList>
    </citation>
    <scope>NUCLEOTIDE SEQUENCE</scope>
    <source>
        <strain evidence="1">ChiSxjej2B14-6234</strain>
    </source>
</reference>
<reference evidence="1" key="1">
    <citation type="submission" date="2020-10" db="EMBL/GenBank/DDBJ databases">
        <authorList>
            <person name="Gilroy R."/>
        </authorList>
    </citation>
    <scope>NUCLEOTIDE SEQUENCE</scope>
    <source>
        <strain evidence="1">ChiSxjej2B14-6234</strain>
    </source>
</reference>
<name>A0A9D1CQ16_9FIRM</name>
<dbReference type="EMBL" id="DVFJ01000011">
    <property type="protein sequence ID" value="HIQ71421.1"/>
    <property type="molecule type" value="Genomic_DNA"/>
</dbReference>
<accession>A0A9D1CQ16</accession>
<proteinExistence type="predicted"/>
<evidence type="ECO:0000313" key="2">
    <source>
        <dbReference type="Proteomes" id="UP000886887"/>
    </source>
</evidence>
<gene>
    <name evidence="1" type="ORF">IAB73_04320</name>
</gene>
<dbReference type="Proteomes" id="UP000886887">
    <property type="component" value="Unassembled WGS sequence"/>
</dbReference>
<evidence type="ECO:0000313" key="1">
    <source>
        <dbReference type="EMBL" id="HIQ71421.1"/>
    </source>
</evidence>
<dbReference type="Gene3D" id="1.10.3210.10">
    <property type="entry name" value="Hypothetical protein af1432"/>
    <property type="match status" value="1"/>
</dbReference>
<sequence>MIYTPLTRKAMRLAYAAHHGQTEEDGVPYVFHPLHLAEQMRSETTTVVALLHDVVEDTAYTLEDLRREGFPERVLEAVALLTRDPATPYADYVARLSSNPDARAVKLADLMHNLDVTRLPCVTERDARRMERYRAALVYLRAADS</sequence>
<dbReference type="Pfam" id="PF13328">
    <property type="entry name" value="HD_4"/>
    <property type="match status" value="1"/>
</dbReference>
<dbReference type="SUPFAM" id="SSF109604">
    <property type="entry name" value="HD-domain/PDEase-like"/>
    <property type="match status" value="1"/>
</dbReference>
<dbReference type="PANTHER" id="PTHR46246:SF1">
    <property type="entry name" value="GUANOSINE-3',5'-BIS(DIPHOSPHATE) 3'-PYROPHOSPHOHYDROLASE MESH1"/>
    <property type="match status" value="1"/>
</dbReference>
<dbReference type="PANTHER" id="PTHR46246">
    <property type="entry name" value="GUANOSINE-3',5'-BIS(DIPHOSPHATE) 3'-PYROPHOSPHOHYDROLASE MESH1"/>
    <property type="match status" value="1"/>
</dbReference>
<organism evidence="1 2">
    <name type="scientific">Candidatus Onthenecus intestinigallinarum</name>
    <dbReference type="NCBI Taxonomy" id="2840875"/>
    <lineage>
        <taxon>Bacteria</taxon>
        <taxon>Bacillati</taxon>
        <taxon>Bacillota</taxon>
        <taxon>Clostridia</taxon>
        <taxon>Eubacteriales</taxon>
        <taxon>Candidatus Onthenecus</taxon>
    </lineage>
</organism>